<organism evidence="1 2">
    <name type="scientific">Cupriavidus pauculus</name>
    <dbReference type="NCBI Taxonomy" id="82633"/>
    <lineage>
        <taxon>Bacteria</taxon>
        <taxon>Pseudomonadati</taxon>
        <taxon>Pseudomonadota</taxon>
        <taxon>Betaproteobacteria</taxon>
        <taxon>Burkholderiales</taxon>
        <taxon>Burkholderiaceae</taxon>
        <taxon>Cupriavidus</taxon>
    </lineage>
</organism>
<sequence>MDLCFARSLIMLPLLALHALVNLRGDGLRPELLALIKHSTGGSLSAPIEPETSPFLYPMMGVADELTQGGSESSEDSATR</sequence>
<gene>
    <name evidence="1" type="ORF">CYJ10_16120</name>
</gene>
<dbReference type="Proteomes" id="UP000234341">
    <property type="component" value="Unassembled WGS sequence"/>
</dbReference>
<evidence type="ECO:0000313" key="1">
    <source>
        <dbReference type="EMBL" id="PLP99363.1"/>
    </source>
</evidence>
<accession>A0A2N5CAV5</accession>
<proteinExistence type="predicted"/>
<dbReference type="AlphaFoldDB" id="A0A2N5CAV5"/>
<name>A0A2N5CAV5_9BURK</name>
<comment type="caution">
    <text evidence="1">The sequence shown here is derived from an EMBL/GenBank/DDBJ whole genome shotgun (WGS) entry which is preliminary data.</text>
</comment>
<reference evidence="1 2" key="1">
    <citation type="submission" date="2017-12" db="EMBL/GenBank/DDBJ databases">
        <title>Genome sequence of the active heterotrophic nitrifier-denitrifier, Cupriavidus pauculus UM1.</title>
        <authorList>
            <person name="Putonti C."/>
            <person name="Castignetti D."/>
        </authorList>
    </citation>
    <scope>NUCLEOTIDE SEQUENCE [LARGE SCALE GENOMIC DNA]</scope>
    <source>
        <strain evidence="1 2">UM1</strain>
    </source>
</reference>
<dbReference type="EMBL" id="PJRP01000007">
    <property type="protein sequence ID" value="PLP99363.1"/>
    <property type="molecule type" value="Genomic_DNA"/>
</dbReference>
<protein>
    <submittedName>
        <fullName evidence="1">Uncharacterized protein</fullName>
    </submittedName>
</protein>
<evidence type="ECO:0000313" key="2">
    <source>
        <dbReference type="Proteomes" id="UP000234341"/>
    </source>
</evidence>